<evidence type="ECO:0000313" key="1">
    <source>
        <dbReference type="EMBL" id="KKS71799.1"/>
    </source>
</evidence>
<dbReference type="Proteomes" id="UP000033867">
    <property type="component" value="Unassembled WGS sequence"/>
</dbReference>
<sequence>MLCRHAFRRTQVTNLDLVSSSFCKRTSPVAVDPEWLQGGADQVGELVLRLDAPEETSGSRHVGGGHDAKDQHGLRVRALRCLRSTECLVGQPLTEAASAAADEYPRVYSSFVVEVHGRGDTLNGFFIQELHGVHEVLPPSRDVFEGRLCHLLLILKWALPLLAQDEDEGENDNEGDNKNRCTHLTDLFLYRWPRGLVDFITLRLGDLPPASR</sequence>
<organism evidence="1 2">
    <name type="scientific">Candidatus Magasanikbacteria bacterium GW2011_GWE2_42_7</name>
    <dbReference type="NCBI Taxonomy" id="1619052"/>
    <lineage>
        <taxon>Bacteria</taxon>
        <taxon>Candidatus Magasanikiibacteriota</taxon>
    </lineage>
</organism>
<protein>
    <submittedName>
        <fullName evidence="1">Uncharacterized protein</fullName>
    </submittedName>
</protein>
<evidence type="ECO:0000313" key="2">
    <source>
        <dbReference type="Proteomes" id="UP000033867"/>
    </source>
</evidence>
<name>A0A0G1BF44_9BACT</name>
<gene>
    <name evidence="1" type="ORF">UV42_C0019G0023</name>
</gene>
<accession>A0A0G1BF44</accession>
<comment type="caution">
    <text evidence="1">The sequence shown here is derived from an EMBL/GenBank/DDBJ whole genome shotgun (WGS) entry which is preliminary data.</text>
</comment>
<proteinExistence type="predicted"/>
<dbReference type="EMBL" id="LCEK01000019">
    <property type="protein sequence ID" value="KKS71799.1"/>
    <property type="molecule type" value="Genomic_DNA"/>
</dbReference>
<reference evidence="1 2" key="1">
    <citation type="journal article" date="2015" name="Nature">
        <title>rRNA introns, odd ribosomes, and small enigmatic genomes across a large radiation of phyla.</title>
        <authorList>
            <person name="Brown C.T."/>
            <person name="Hug L.A."/>
            <person name="Thomas B.C."/>
            <person name="Sharon I."/>
            <person name="Castelle C.J."/>
            <person name="Singh A."/>
            <person name="Wilkins M.J."/>
            <person name="Williams K.H."/>
            <person name="Banfield J.F."/>
        </authorList>
    </citation>
    <scope>NUCLEOTIDE SEQUENCE [LARGE SCALE GENOMIC DNA]</scope>
</reference>
<dbReference type="AlphaFoldDB" id="A0A0G1BF44"/>